<dbReference type="SUPFAM" id="SSF82171">
    <property type="entry name" value="DPP6 N-terminal domain-like"/>
    <property type="match status" value="1"/>
</dbReference>
<evidence type="ECO:0000256" key="1">
    <source>
        <dbReference type="SAM" id="MobiDB-lite"/>
    </source>
</evidence>
<dbReference type="AlphaFoldDB" id="A0A0W7X973"/>
<dbReference type="CDD" id="cd00009">
    <property type="entry name" value="AAA"/>
    <property type="match status" value="1"/>
</dbReference>
<proteinExistence type="predicted"/>
<dbReference type="OrthoDB" id="4506813at2"/>
<dbReference type="SUPFAM" id="SSF52540">
    <property type="entry name" value="P-loop containing nucleoside triphosphate hydrolases"/>
    <property type="match status" value="1"/>
</dbReference>
<organism evidence="2 3">
    <name type="scientific">Streptomyces silvensis</name>
    <dbReference type="NCBI Taxonomy" id="1765722"/>
    <lineage>
        <taxon>Bacteria</taxon>
        <taxon>Bacillati</taxon>
        <taxon>Actinomycetota</taxon>
        <taxon>Actinomycetes</taxon>
        <taxon>Kitasatosporales</taxon>
        <taxon>Streptomycetaceae</taxon>
        <taxon>Streptomyces</taxon>
    </lineage>
</organism>
<sequence length="1067" mass="109026">MPGPLTSVEISDVRGNVTIGDNNIVVSGDRSYVHVVNAAERPAPAVRDDMTLLPRRPRTAVGRDRDVEEIVQGLADHDAWQVHGPPGIGKSTLLRLTAHRLAEAGRPVLFVDAAGRDTGDVLQDVFEACYDAPGYRPAPTELRRLMAGVAADVVLDDLEAATADLDGVLDALPSSVLLFASGRRTLLGRGRALALGGLGHQDAVDLMSRSLGRPLTTAEEPVAEELWRATAGAPLPLLRAAVSDRLAAAVELDGLLPHLLAALAGAERDVVEILAVARDGGVSTRLLTVLLGGVTGLAAVCDRLAARGLVVATEHGHRLAPEIGGGLLAELQPGAAALAMLAGRLTQWVSATGTQPAAVARDAALLTAAIEAASAAGRPQEAAHLAKAASPALACSLRTGAWGQVLERGVDAADRAGLRDVAAYLTHEDGVRKLVTGKRLLAGAAFAAAAAYWRELGSTEHAAAADDAARACGGDPASGGDTTAGGDAAGDGGADASSDLGTQPDLTDPGAYGTDPGADALASGGQGAADPGSAADLGHEMTSQLVSSGPPFDPGSMAAAAKGGAAAKTGVAAKTGMAMSAKVVIGGGLAATVTAGGVVLSQQAGADTVPVRVTVATQVLEARMPGEADGRCVVRSGTTDCTRVVKSKKGESGPVSVDPAQPLPAGVSIVYWGCDEGPQAKTCSITADGERQVCATTTSPEDEAARRRCAELTGSPAPTVAFRPLAWTTKTDIKFLAEADGRPKVLASLGGQRRPGHVVWSEDATKVAWTEANTAPSDEPSDDTTVRLRDLKSGSVRSWTCFSCTIAFVDGELVSGGLDIRHYPADGGEPKNRDLPEVPDGPAHDGPPNTTLVSSWNGSRLRTYVVARVGTVGERTSLFALESPTRARQIKELPQLGYEGGVWAVDPDGKRAVIDPPNGQAPYGSCGEASHPMAGLDIASRAQHRLNGPGVGWRVHDTWFGPDGTAHVVYRAEQRTSGTAACSVDTSRAPVHYTLAPGAGSWKRAGEEPARVLAAAGDEQISRVAEGGVFKLVVGKGGGQGGTAGRQRTLDTAVDGVYPSSAVPPSS</sequence>
<feature type="compositionally biased region" description="Low complexity" evidence="1">
    <location>
        <begin position="470"/>
        <end position="486"/>
    </location>
</feature>
<gene>
    <name evidence="2" type="ORF">AT728_30685</name>
</gene>
<dbReference type="Gene3D" id="3.40.50.300">
    <property type="entry name" value="P-loop containing nucleotide triphosphate hydrolases"/>
    <property type="match status" value="1"/>
</dbReference>
<dbReference type="STRING" id="1765722.AT728_30685"/>
<feature type="compositionally biased region" description="Basic and acidic residues" evidence="1">
    <location>
        <begin position="824"/>
        <end position="836"/>
    </location>
</feature>
<protein>
    <submittedName>
        <fullName evidence="2">Uncharacterized protein</fullName>
    </submittedName>
</protein>
<dbReference type="InterPro" id="IPR027417">
    <property type="entry name" value="P-loop_NTPase"/>
</dbReference>
<dbReference type="RefSeq" id="WP_058846529.1">
    <property type="nucleotide sequence ID" value="NZ_LOCL01000027.1"/>
</dbReference>
<keyword evidence="3" id="KW-1185">Reference proteome</keyword>
<dbReference type="Proteomes" id="UP000054804">
    <property type="component" value="Unassembled WGS sequence"/>
</dbReference>
<feature type="region of interest" description="Disordered" evidence="1">
    <location>
        <begin position="824"/>
        <end position="854"/>
    </location>
</feature>
<evidence type="ECO:0000313" key="3">
    <source>
        <dbReference type="Proteomes" id="UP000054804"/>
    </source>
</evidence>
<evidence type="ECO:0000313" key="2">
    <source>
        <dbReference type="EMBL" id="KUF19373.1"/>
    </source>
</evidence>
<name>A0A0W7X973_9ACTN</name>
<feature type="region of interest" description="Disordered" evidence="1">
    <location>
        <begin position="470"/>
        <end position="536"/>
    </location>
</feature>
<reference evidence="2 3" key="1">
    <citation type="submission" date="2015-12" db="EMBL/GenBank/DDBJ databases">
        <title>Draft genome sequence of Streptomyces silvensis ATCC 53525, a producer of novel hormone antagonists.</title>
        <authorList>
            <person name="Johnston C.W."/>
            <person name="Li Y."/>
            <person name="Magarvey N.A."/>
        </authorList>
    </citation>
    <scope>NUCLEOTIDE SEQUENCE [LARGE SCALE GENOMIC DNA]</scope>
    <source>
        <strain evidence="2 3">ATCC 53525</strain>
    </source>
</reference>
<dbReference type="EMBL" id="LOCL01000027">
    <property type="protein sequence ID" value="KUF19373.1"/>
    <property type="molecule type" value="Genomic_DNA"/>
</dbReference>
<comment type="caution">
    <text evidence="2">The sequence shown here is derived from an EMBL/GenBank/DDBJ whole genome shotgun (WGS) entry which is preliminary data.</text>
</comment>
<accession>A0A0W7X973</accession>